<evidence type="ECO:0000313" key="2">
    <source>
        <dbReference type="Proteomes" id="UP000572635"/>
    </source>
</evidence>
<accession>A0A7W8QMQ0</accession>
<name>A0A7W8QMQ0_9ACTN</name>
<dbReference type="Proteomes" id="UP000572635">
    <property type="component" value="Unassembled WGS sequence"/>
</dbReference>
<dbReference type="AlphaFoldDB" id="A0A7W8QMQ0"/>
<comment type="caution">
    <text evidence="1">The sequence shown here is derived from an EMBL/GenBank/DDBJ whole genome shotgun (WGS) entry which is preliminary data.</text>
</comment>
<gene>
    <name evidence="1" type="ORF">HDA36_003244</name>
</gene>
<dbReference type="EMBL" id="JACHDB010000001">
    <property type="protein sequence ID" value="MBB5433160.1"/>
    <property type="molecule type" value="Genomic_DNA"/>
</dbReference>
<protein>
    <submittedName>
        <fullName evidence="1">Uncharacterized protein</fullName>
    </submittedName>
</protein>
<dbReference type="RefSeq" id="WP_184392667.1">
    <property type="nucleotide sequence ID" value="NZ_BAAAJD010000067.1"/>
</dbReference>
<organism evidence="1 2">
    <name type="scientific">Nocardiopsis composta</name>
    <dbReference type="NCBI Taxonomy" id="157465"/>
    <lineage>
        <taxon>Bacteria</taxon>
        <taxon>Bacillati</taxon>
        <taxon>Actinomycetota</taxon>
        <taxon>Actinomycetes</taxon>
        <taxon>Streptosporangiales</taxon>
        <taxon>Nocardiopsidaceae</taxon>
        <taxon>Nocardiopsis</taxon>
    </lineage>
</organism>
<sequence length="105" mass="11170">MSFPPLDAVEATTTVVQLVKGGEPDEDGASLAGLRSPYGPALLDTRRCACGCVPLLASFWERLERYRPYSDGTDLWVRTCDPDAVPPLPEGASVVAAWTVSCSVA</sequence>
<evidence type="ECO:0000313" key="1">
    <source>
        <dbReference type="EMBL" id="MBB5433160.1"/>
    </source>
</evidence>
<proteinExistence type="predicted"/>
<keyword evidence="2" id="KW-1185">Reference proteome</keyword>
<reference evidence="1 2" key="1">
    <citation type="submission" date="2020-08" db="EMBL/GenBank/DDBJ databases">
        <title>Sequencing the genomes of 1000 actinobacteria strains.</title>
        <authorList>
            <person name="Klenk H.-P."/>
        </authorList>
    </citation>
    <scope>NUCLEOTIDE SEQUENCE [LARGE SCALE GENOMIC DNA]</scope>
    <source>
        <strain evidence="1 2">DSM 44551</strain>
    </source>
</reference>